<dbReference type="AlphaFoldDB" id="A0A3P8WPZ3"/>
<dbReference type="InterPro" id="IPR036855">
    <property type="entry name" value="Znf_CCCH_sf"/>
</dbReference>
<dbReference type="Proteomes" id="UP000265120">
    <property type="component" value="Chromosome 4"/>
</dbReference>
<comment type="subcellular location">
    <subcellularLocation>
        <location evidence="6">Nucleus</location>
    </subcellularLocation>
    <subcellularLocation>
        <location evidence="6">Cytoplasm</location>
    </subcellularLocation>
</comment>
<accession>A0A3P8WPZ3</accession>
<evidence type="ECO:0000256" key="7">
    <source>
        <dbReference type="SAM" id="MobiDB-lite"/>
    </source>
</evidence>
<feature type="region of interest" description="Disordered" evidence="7">
    <location>
        <begin position="46"/>
        <end position="94"/>
    </location>
</feature>
<keyword evidence="6" id="KW-0539">Nucleus</keyword>
<feature type="domain" description="C3H1-type" evidence="8">
    <location>
        <begin position="171"/>
        <end position="199"/>
    </location>
</feature>
<evidence type="ECO:0000259" key="8">
    <source>
        <dbReference type="PROSITE" id="PS50103"/>
    </source>
</evidence>
<keyword evidence="3 5" id="KW-0863">Zinc-finger</keyword>
<dbReference type="FunFam" id="4.10.1000.10:FF:000002">
    <property type="entry name" value="Zinc finger protein 36, C3H1 type-like 1"/>
    <property type="match status" value="1"/>
</dbReference>
<dbReference type="GO" id="GO:1900153">
    <property type="term" value="P:positive regulation of nuclear-transcribed mRNA catabolic process, deadenylation-dependent decay"/>
    <property type="evidence" value="ECO:0007669"/>
    <property type="project" value="UniProtKB-UniRule"/>
</dbReference>
<name>A0A3P8WPZ3_CYNSE</name>
<reference evidence="9" key="3">
    <citation type="submission" date="2025-09" db="UniProtKB">
        <authorList>
            <consortium name="Ensembl"/>
        </authorList>
    </citation>
    <scope>IDENTIFICATION</scope>
</reference>
<dbReference type="Pfam" id="PF00642">
    <property type="entry name" value="zf-CCCH"/>
    <property type="match status" value="2"/>
</dbReference>
<evidence type="ECO:0000313" key="9">
    <source>
        <dbReference type="Ensembl" id="ENSCSEP00000028557.1"/>
    </source>
</evidence>
<feature type="domain" description="C3H1-type" evidence="8">
    <location>
        <begin position="209"/>
        <end position="237"/>
    </location>
</feature>
<dbReference type="GO" id="GO:0005634">
    <property type="term" value="C:nucleus"/>
    <property type="evidence" value="ECO:0007669"/>
    <property type="project" value="UniProtKB-SubCell"/>
</dbReference>
<keyword evidence="1 5" id="KW-0479">Metal-binding</keyword>
<protein>
    <recommendedName>
        <fullName evidence="6">mRNA decay activator protein ZFP36</fullName>
    </recommendedName>
    <alternativeName>
        <fullName evidence="6">Zinc finger protein 36</fullName>
    </alternativeName>
</protein>
<keyword evidence="10" id="KW-1185">Reference proteome</keyword>
<feature type="compositionally biased region" description="Low complexity" evidence="7">
    <location>
        <begin position="414"/>
        <end position="428"/>
    </location>
</feature>
<evidence type="ECO:0000256" key="5">
    <source>
        <dbReference type="PROSITE-ProRule" id="PRU00723"/>
    </source>
</evidence>
<keyword evidence="6" id="KW-0963">Cytoplasm</keyword>
<sequence length="449" mass="49270">MLLRARLNICRVCAFRSTDWTNCRGWSRRPVQNILKQSMDDDLLLSKPHPQGPGCTRLNRSPSLFSPLPPVESLNQSLSKEQVNNDENSSPFWPSSIWSQAPVSRTKQLPFRPDRSMSLTETSSNLLSSFGQMKNLESFPSGPATTVAPPPGFPPSSSLQAQVPPMLASNRYKTELCRGFQETGSCKYGSKCQFAHGEAELRGVYRHPKYKTEPCRTFYNFGYCPYGARCHFIHEEKISGGALPKFSDQHQPNSTDLSGGNPRHQLRQCVSFAGFPGSSRSASPPSFHSSFNDPNLGFSRAPSVSPPPADLLSPVFTDSQHREAVAFQFGERQNRVSAGDIHNIPLILEPKASRCVCGHGNNFNSNNSRAFASMEAEVHHHQDGNMLFPGSGGHGGFMKPAVLQRFSSEDSLEDSYSSSSGGSSGTESPTFDGLSGKRLTVFERLSLSD</sequence>
<feature type="zinc finger region" description="C3H1-type" evidence="5">
    <location>
        <begin position="209"/>
        <end position="237"/>
    </location>
</feature>
<reference evidence="9 10" key="1">
    <citation type="journal article" date="2014" name="Nat. Genet.">
        <title>Whole-genome sequence of a flatfish provides insights into ZW sex chromosome evolution and adaptation to a benthic lifestyle.</title>
        <authorList>
            <person name="Chen S."/>
            <person name="Zhang G."/>
            <person name="Shao C."/>
            <person name="Huang Q."/>
            <person name="Liu G."/>
            <person name="Zhang P."/>
            <person name="Song W."/>
            <person name="An N."/>
            <person name="Chalopin D."/>
            <person name="Volff J.N."/>
            <person name="Hong Y."/>
            <person name="Li Q."/>
            <person name="Sha Z."/>
            <person name="Zhou H."/>
            <person name="Xie M."/>
            <person name="Yu Q."/>
            <person name="Liu Y."/>
            <person name="Xiang H."/>
            <person name="Wang N."/>
            <person name="Wu K."/>
            <person name="Yang C."/>
            <person name="Zhou Q."/>
            <person name="Liao X."/>
            <person name="Yang L."/>
            <person name="Hu Q."/>
            <person name="Zhang J."/>
            <person name="Meng L."/>
            <person name="Jin L."/>
            <person name="Tian Y."/>
            <person name="Lian J."/>
            <person name="Yang J."/>
            <person name="Miao G."/>
            <person name="Liu S."/>
            <person name="Liang Z."/>
            <person name="Yan F."/>
            <person name="Li Y."/>
            <person name="Sun B."/>
            <person name="Zhang H."/>
            <person name="Zhang J."/>
            <person name="Zhu Y."/>
            <person name="Du M."/>
            <person name="Zhao Y."/>
            <person name="Schartl M."/>
            <person name="Tang Q."/>
            <person name="Wang J."/>
        </authorList>
    </citation>
    <scope>NUCLEOTIDE SEQUENCE</scope>
</reference>
<dbReference type="GO" id="GO:1990904">
    <property type="term" value="C:ribonucleoprotein complex"/>
    <property type="evidence" value="ECO:0007669"/>
    <property type="project" value="UniProtKB-KW"/>
</dbReference>
<evidence type="ECO:0000313" key="10">
    <source>
        <dbReference type="Proteomes" id="UP000265120"/>
    </source>
</evidence>
<evidence type="ECO:0000256" key="2">
    <source>
        <dbReference type="ARBA" id="ARBA00022737"/>
    </source>
</evidence>
<dbReference type="OMA" id="SNIWSQA"/>
<dbReference type="InParanoid" id="A0A3P8WPZ3"/>
<dbReference type="GO" id="GO:0061158">
    <property type="term" value="P:3'-UTR-mediated mRNA destabilization"/>
    <property type="evidence" value="ECO:0007669"/>
    <property type="project" value="UniProtKB-UniRule"/>
</dbReference>
<dbReference type="GeneTree" id="ENSGT00940000155076"/>
<dbReference type="GO" id="GO:0035925">
    <property type="term" value="F:mRNA 3'-UTR AU-rich region binding"/>
    <property type="evidence" value="ECO:0007669"/>
    <property type="project" value="UniProtKB-UniRule"/>
</dbReference>
<proteinExistence type="predicted"/>
<evidence type="ECO:0000256" key="4">
    <source>
        <dbReference type="ARBA" id="ARBA00022833"/>
    </source>
</evidence>
<dbReference type="STRING" id="244447.ENSCSEP00000028557"/>
<comment type="subunit">
    <text evidence="6">Associates with the cytoplasmic CCR4-NOT deadenylase complex to trigger ARE-containing mRNA deadenylation and decay processes.</text>
</comment>
<organism evidence="9 10">
    <name type="scientific">Cynoglossus semilaevis</name>
    <name type="common">Tongue sole</name>
    <dbReference type="NCBI Taxonomy" id="244447"/>
    <lineage>
        <taxon>Eukaryota</taxon>
        <taxon>Metazoa</taxon>
        <taxon>Chordata</taxon>
        <taxon>Craniata</taxon>
        <taxon>Vertebrata</taxon>
        <taxon>Euteleostomi</taxon>
        <taxon>Actinopterygii</taxon>
        <taxon>Neopterygii</taxon>
        <taxon>Teleostei</taxon>
        <taxon>Neoteleostei</taxon>
        <taxon>Acanthomorphata</taxon>
        <taxon>Carangaria</taxon>
        <taxon>Pleuronectiformes</taxon>
        <taxon>Pleuronectoidei</taxon>
        <taxon>Cynoglossidae</taxon>
        <taxon>Cynoglossinae</taxon>
        <taxon>Cynoglossus</taxon>
    </lineage>
</organism>
<feature type="zinc finger region" description="C3H1-type" evidence="5">
    <location>
        <begin position="171"/>
        <end position="199"/>
    </location>
</feature>
<evidence type="ECO:0000256" key="3">
    <source>
        <dbReference type="ARBA" id="ARBA00022771"/>
    </source>
</evidence>
<dbReference type="SMART" id="SM00356">
    <property type="entry name" value="ZnF_C3H1"/>
    <property type="match status" value="2"/>
</dbReference>
<dbReference type="PROSITE" id="PS50103">
    <property type="entry name" value="ZF_C3H1"/>
    <property type="match status" value="2"/>
</dbReference>
<dbReference type="InterPro" id="IPR045877">
    <property type="entry name" value="ZFP36-like"/>
</dbReference>
<dbReference type="InterPro" id="IPR000571">
    <property type="entry name" value="Znf_CCCH"/>
</dbReference>
<reference evidence="9" key="2">
    <citation type="submission" date="2025-08" db="UniProtKB">
        <authorList>
            <consortium name="Ensembl"/>
        </authorList>
    </citation>
    <scope>IDENTIFICATION</scope>
</reference>
<keyword evidence="6" id="KW-0687">Ribonucleoprotein</keyword>
<evidence type="ECO:0000256" key="6">
    <source>
        <dbReference type="RuleBase" id="RU369014"/>
    </source>
</evidence>
<comment type="function">
    <text evidence="6">Zinc-finger RNA-binding protein that destabilizes several cytoplasmic AU-rich element (ARE)-containing mRNA transcripts by promoting their poly(A) tail removal or deadenylation, and hence provide a mechanism for attenuating protein synthesis. Acts as a 3'-untranslated region (UTR) ARE mRNA-binding adapter protein to communicate signaling events to the mRNA decay machinery. Functions by recruiting the CCR4-NOT deadenylase complex and probably other components of the cytoplasmic RNA decay machinery to the bound ARE-containing mRNAs, and hence promotes ARE-mediated mRNA deadenylation and decay processes. Binds to 3'-UTR ARE of numerous mRNAs.</text>
</comment>
<dbReference type="PANTHER" id="PTHR12547">
    <property type="entry name" value="CCCH ZINC FINGER/TIS11-RELATED"/>
    <property type="match status" value="1"/>
</dbReference>
<dbReference type="FunFam" id="4.10.1000.10:FF:000001">
    <property type="entry name" value="zinc finger CCCH domain-containing protein 15-like"/>
    <property type="match status" value="1"/>
</dbReference>
<dbReference type="Ensembl" id="ENSCSET00000028941.1">
    <property type="protein sequence ID" value="ENSCSEP00000028557.1"/>
    <property type="gene ID" value="ENSCSEG00000018283.1"/>
</dbReference>
<keyword evidence="4 5" id="KW-0862">Zinc</keyword>
<dbReference type="GO" id="GO:0008270">
    <property type="term" value="F:zinc ion binding"/>
    <property type="evidence" value="ECO:0007669"/>
    <property type="project" value="UniProtKB-KW"/>
</dbReference>
<keyword evidence="2 6" id="KW-0677">Repeat</keyword>
<evidence type="ECO:0000256" key="1">
    <source>
        <dbReference type="ARBA" id="ARBA00022723"/>
    </source>
</evidence>
<dbReference type="Gene3D" id="4.10.1000.10">
    <property type="entry name" value="Zinc finger, CCCH-type"/>
    <property type="match status" value="2"/>
</dbReference>
<feature type="region of interest" description="Disordered" evidence="7">
    <location>
        <begin position="408"/>
        <end position="435"/>
    </location>
</feature>
<dbReference type="GO" id="GO:0005737">
    <property type="term" value="C:cytoplasm"/>
    <property type="evidence" value="ECO:0007669"/>
    <property type="project" value="UniProtKB-SubCell"/>
</dbReference>
<dbReference type="PANTHER" id="PTHR12547:SF157">
    <property type="entry name" value="MRNA DECAY ACTIVATOR PROTEIN ZFP36"/>
    <property type="match status" value="1"/>
</dbReference>
<dbReference type="SUPFAM" id="SSF90229">
    <property type="entry name" value="CCCH zinc finger"/>
    <property type="match status" value="2"/>
</dbReference>
<feature type="compositionally biased region" description="Polar residues" evidence="7">
    <location>
        <begin position="73"/>
        <end position="94"/>
    </location>
</feature>